<keyword evidence="2" id="KW-1185">Reference proteome</keyword>
<protein>
    <submittedName>
        <fullName evidence="1">Uncharacterized protein</fullName>
    </submittedName>
</protein>
<organism evidence="1 2">
    <name type="scientific">Melastoma candidum</name>
    <dbReference type="NCBI Taxonomy" id="119954"/>
    <lineage>
        <taxon>Eukaryota</taxon>
        <taxon>Viridiplantae</taxon>
        <taxon>Streptophyta</taxon>
        <taxon>Embryophyta</taxon>
        <taxon>Tracheophyta</taxon>
        <taxon>Spermatophyta</taxon>
        <taxon>Magnoliopsida</taxon>
        <taxon>eudicotyledons</taxon>
        <taxon>Gunneridae</taxon>
        <taxon>Pentapetalae</taxon>
        <taxon>rosids</taxon>
        <taxon>malvids</taxon>
        <taxon>Myrtales</taxon>
        <taxon>Melastomataceae</taxon>
        <taxon>Melastomatoideae</taxon>
        <taxon>Melastomateae</taxon>
        <taxon>Melastoma</taxon>
    </lineage>
</organism>
<dbReference type="Proteomes" id="UP001057402">
    <property type="component" value="Chromosome 3"/>
</dbReference>
<evidence type="ECO:0000313" key="2">
    <source>
        <dbReference type="Proteomes" id="UP001057402"/>
    </source>
</evidence>
<reference evidence="2" key="1">
    <citation type="journal article" date="2023" name="Front. Plant Sci.">
        <title>Chromosomal-level genome assembly of Melastoma candidum provides insights into trichome evolution.</title>
        <authorList>
            <person name="Zhong Y."/>
            <person name="Wu W."/>
            <person name="Sun C."/>
            <person name="Zou P."/>
            <person name="Liu Y."/>
            <person name="Dai S."/>
            <person name="Zhou R."/>
        </authorList>
    </citation>
    <scope>NUCLEOTIDE SEQUENCE [LARGE SCALE GENOMIC DNA]</scope>
</reference>
<proteinExistence type="predicted"/>
<name>A0ACB9RXN4_9MYRT</name>
<comment type="caution">
    <text evidence="1">The sequence shown here is derived from an EMBL/GenBank/DDBJ whole genome shotgun (WGS) entry which is preliminary data.</text>
</comment>
<evidence type="ECO:0000313" key="1">
    <source>
        <dbReference type="EMBL" id="KAI4383971.1"/>
    </source>
</evidence>
<dbReference type="EMBL" id="CM042882">
    <property type="protein sequence ID" value="KAI4383971.1"/>
    <property type="molecule type" value="Genomic_DNA"/>
</dbReference>
<sequence length="472" mass="53394">MSLQAPALGGQAATNQSELPPGMDLPAPALGGQAATNQSTFDSHTPSEFISRLEFHKELGDVRQELTDMKGILMDVQTLIGRLFGPRNEERVRPHMRETPFRESTFMTDARRTAQGPRNVTFEQSEIRTNALFEPGNLVPPGRPSSSRNRPTNTYWNEAEDFQEETDRGEDFIPSRRPGKEPVIDATGDPYELGSRGGNFREEPSFYMRNPTNQAMGERSPYSPIRSTRPPAQAPVGGVPPDLREAITQVIEQVVPGIARRDDACLYRSPYPAYVDRDFPLPRGSVASWTQMQSMFVKTFARLDTPMSMFEVMRLKQANGEHPGQFLMKLRKALLRCRPPIPEKDQLLLALNALTIPFRKKLQGERSADLYDLARRAIEYYQLLTEEAQLTRAYQVDTYEVDVAEFVKGESTICDPLTKKNSKAKASQKNAEERKYSFDTDKVDAIFDWLYQGKRTLTLPYIGCDFLLSQHS</sequence>
<accession>A0ACB9RXN4</accession>
<gene>
    <name evidence="1" type="ORF">MLD38_009748</name>
</gene>